<evidence type="ECO:0000313" key="4">
    <source>
        <dbReference type="EMBL" id="MBB5495205.1"/>
    </source>
</evidence>
<feature type="domain" description="DUF6542" evidence="3">
    <location>
        <begin position="73"/>
        <end position="187"/>
    </location>
</feature>
<keyword evidence="2" id="KW-1133">Transmembrane helix</keyword>
<reference evidence="4 5" key="1">
    <citation type="submission" date="2020-08" db="EMBL/GenBank/DDBJ databases">
        <title>Sequencing the genomes of 1000 actinobacteria strains.</title>
        <authorList>
            <person name="Klenk H.-P."/>
        </authorList>
    </citation>
    <scope>NUCLEOTIDE SEQUENCE [LARGE SCALE GENOMIC DNA]</scope>
    <source>
        <strain evidence="4 5">DSM 44598</strain>
    </source>
</reference>
<gene>
    <name evidence="4" type="ORF">HNR07_006342</name>
</gene>
<feature type="region of interest" description="Disordered" evidence="1">
    <location>
        <begin position="1"/>
        <end position="68"/>
    </location>
</feature>
<keyword evidence="2" id="KW-0472">Membrane</keyword>
<evidence type="ECO:0000313" key="5">
    <source>
        <dbReference type="Proteomes" id="UP000579647"/>
    </source>
</evidence>
<dbReference type="EMBL" id="JACHDO010000001">
    <property type="protein sequence ID" value="MBB5495205.1"/>
    <property type="molecule type" value="Genomic_DNA"/>
</dbReference>
<organism evidence="4 5">
    <name type="scientific">Nocardiopsis metallicus</name>
    <dbReference type="NCBI Taxonomy" id="179819"/>
    <lineage>
        <taxon>Bacteria</taxon>
        <taxon>Bacillati</taxon>
        <taxon>Actinomycetota</taxon>
        <taxon>Actinomycetes</taxon>
        <taxon>Streptosporangiales</taxon>
        <taxon>Nocardiopsidaceae</taxon>
        <taxon>Nocardiopsis</taxon>
    </lineage>
</organism>
<evidence type="ECO:0000256" key="2">
    <source>
        <dbReference type="SAM" id="Phobius"/>
    </source>
</evidence>
<dbReference type="Pfam" id="PF20177">
    <property type="entry name" value="DUF6542"/>
    <property type="match status" value="1"/>
</dbReference>
<keyword evidence="2" id="KW-0812">Transmembrane</keyword>
<dbReference type="AlphaFoldDB" id="A0A840WTC5"/>
<evidence type="ECO:0000259" key="3">
    <source>
        <dbReference type="Pfam" id="PF20177"/>
    </source>
</evidence>
<proteinExistence type="predicted"/>
<comment type="caution">
    <text evidence="4">The sequence shown here is derived from an EMBL/GenBank/DDBJ whole genome shotgun (WGS) entry which is preliminary data.</text>
</comment>
<dbReference type="Proteomes" id="UP000579647">
    <property type="component" value="Unassembled WGS sequence"/>
</dbReference>
<name>A0A840WTC5_9ACTN</name>
<keyword evidence="5" id="KW-1185">Reference proteome</keyword>
<evidence type="ECO:0000256" key="1">
    <source>
        <dbReference type="SAM" id="MobiDB-lite"/>
    </source>
</evidence>
<feature type="compositionally biased region" description="Basic and acidic residues" evidence="1">
    <location>
        <begin position="33"/>
        <end position="52"/>
    </location>
</feature>
<dbReference type="InterPro" id="IPR046672">
    <property type="entry name" value="DUF6542"/>
</dbReference>
<sequence length="202" mass="21209">MSNKLGRRTTMPPRKSDGPEPGQAPYFVRSNGRRREVPSADRTARSHPDTDKKARRHPNAAGAAGAAGWTPPRLTGRGGVLLIVVFSFAGTMLAHLTATPAAPGLAFTLACLLTAAVVRPSDLLSLSVSPPIAYFVAVVAAESLLALGNEGFARVLILGLASRLAEVAPWLFLGTALVLVISVFRGLPGNLRNLGDELNGRK</sequence>
<feature type="transmembrane region" description="Helical" evidence="2">
    <location>
        <begin position="167"/>
        <end position="184"/>
    </location>
</feature>
<feature type="transmembrane region" description="Helical" evidence="2">
    <location>
        <begin position="131"/>
        <end position="147"/>
    </location>
</feature>
<protein>
    <recommendedName>
        <fullName evidence="3">DUF6542 domain-containing protein</fullName>
    </recommendedName>
</protein>
<accession>A0A840WTC5</accession>
<feature type="transmembrane region" description="Helical" evidence="2">
    <location>
        <begin position="102"/>
        <end position="119"/>
    </location>
</feature>
<feature type="transmembrane region" description="Helical" evidence="2">
    <location>
        <begin position="79"/>
        <end position="96"/>
    </location>
</feature>